<proteinExistence type="predicted"/>
<sequence>MSSGPFFIRAFYKPNVPNETISAHVQQLQNEGALISENYFIEEHIPENERGYVCQINSIHELRPFYTSFASFLAKVIPQGPVPQEALGVIQSNITHAIAQHQ</sequence>
<comment type="caution">
    <text evidence="1">The sequence shown here is derived from an EMBL/GenBank/DDBJ whole genome shotgun (WGS) entry which is preliminary data.</text>
</comment>
<keyword evidence="2" id="KW-1185">Reference proteome</keyword>
<organism evidence="1 2">
    <name type="scientific">Lichtheimia ornata</name>
    <dbReference type="NCBI Taxonomy" id="688661"/>
    <lineage>
        <taxon>Eukaryota</taxon>
        <taxon>Fungi</taxon>
        <taxon>Fungi incertae sedis</taxon>
        <taxon>Mucoromycota</taxon>
        <taxon>Mucoromycotina</taxon>
        <taxon>Mucoromycetes</taxon>
        <taxon>Mucorales</taxon>
        <taxon>Lichtheimiaceae</taxon>
        <taxon>Lichtheimia</taxon>
    </lineage>
</organism>
<name>A0AAD7V0M2_9FUNG</name>
<dbReference type="RefSeq" id="XP_058341578.1">
    <property type="nucleotide sequence ID" value="XM_058487756.1"/>
</dbReference>
<dbReference type="AlphaFoldDB" id="A0AAD7V0M2"/>
<dbReference type="GeneID" id="83215151"/>
<evidence type="ECO:0000313" key="2">
    <source>
        <dbReference type="Proteomes" id="UP001234581"/>
    </source>
</evidence>
<protein>
    <submittedName>
        <fullName evidence="1">Uncharacterized protein</fullName>
    </submittedName>
</protein>
<reference evidence="1 2" key="1">
    <citation type="submission" date="2023-03" db="EMBL/GenBank/DDBJ databases">
        <title>Genome sequence of Lichtheimia ornata CBS 291.66.</title>
        <authorList>
            <person name="Mohabir J.T."/>
            <person name="Shea T.P."/>
            <person name="Kurbessoian T."/>
            <person name="Berby B."/>
            <person name="Fontaine J."/>
            <person name="Livny J."/>
            <person name="Gnirke A."/>
            <person name="Stajich J.E."/>
            <person name="Cuomo C.A."/>
        </authorList>
    </citation>
    <scope>NUCLEOTIDE SEQUENCE [LARGE SCALE GENOMIC DNA]</scope>
    <source>
        <strain evidence="1">CBS 291.66</strain>
    </source>
</reference>
<dbReference type="EMBL" id="JARTCD010000038">
    <property type="protein sequence ID" value="KAJ8656665.1"/>
    <property type="molecule type" value="Genomic_DNA"/>
</dbReference>
<dbReference type="Proteomes" id="UP001234581">
    <property type="component" value="Unassembled WGS sequence"/>
</dbReference>
<gene>
    <name evidence="1" type="ORF">O0I10_007744</name>
</gene>
<accession>A0AAD7V0M2</accession>
<evidence type="ECO:0000313" key="1">
    <source>
        <dbReference type="EMBL" id="KAJ8656665.1"/>
    </source>
</evidence>